<organism evidence="1 2">
    <name type="scientific">Pseudothauera rhizosphaerae</name>
    <dbReference type="NCBI Taxonomy" id="2565932"/>
    <lineage>
        <taxon>Bacteria</taxon>
        <taxon>Pseudomonadati</taxon>
        <taxon>Pseudomonadota</taxon>
        <taxon>Betaproteobacteria</taxon>
        <taxon>Rhodocyclales</taxon>
        <taxon>Zoogloeaceae</taxon>
        <taxon>Pseudothauera</taxon>
    </lineage>
</organism>
<name>A0A4S4AAI0_9RHOO</name>
<dbReference type="EMBL" id="SSOD01000022">
    <property type="protein sequence ID" value="THF55906.1"/>
    <property type="molecule type" value="Genomic_DNA"/>
</dbReference>
<evidence type="ECO:0000313" key="1">
    <source>
        <dbReference type="EMBL" id="THF55906.1"/>
    </source>
</evidence>
<dbReference type="AlphaFoldDB" id="A0A4S4AAI0"/>
<comment type="caution">
    <text evidence="1">The sequence shown here is derived from an EMBL/GenBank/DDBJ whole genome shotgun (WGS) entry which is preliminary data.</text>
</comment>
<protein>
    <submittedName>
        <fullName evidence="1">Uncharacterized protein</fullName>
    </submittedName>
</protein>
<evidence type="ECO:0000313" key="2">
    <source>
        <dbReference type="Proteomes" id="UP000307956"/>
    </source>
</evidence>
<gene>
    <name evidence="1" type="ORF">E6O51_20180</name>
</gene>
<dbReference type="Proteomes" id="UP000307956">
    <property type="component" value="Unassembled WGS sequence"/>
</dbReference>
<dbReference type="RefSeq" id="WP_136386822.1">
    <property type="nucleotide sequence ID" value="NZ_SSOD01000022.1"/>
</dbReference>
<reference evidence="1 2" key="1">
    <citation type="submission" date="2019-04" db="EMBL/GenBank/DDBJ databases">
        <title>Azoarcus rhizosphaerae sp. nov. isolated from rhizosphere of Ficus religiosa.</title>
        <authorList>
            <person name="Lin S.-Y."/>
            <person name="Hameed A."/>
            <person name="Hsu Y.-H."/>
            <person name="Young C.-C."/>
        </authorList>
    </citation>
    <scope>NUCLEOTIDE SEQUENCE [LARGE SCALE GENOMIC DNA]</scope>
    <source>
        <strain evidence="1 2">CC-YHH848</strain>
    </source>
</reference>
<proteinExistence type="predicted"/>
<accession>A0A4S4AAI0</accession>
<dbReference type="OrthoDB" id="5178168at2"/>
<sequence length="781" mass="86106">MSYPPYPKLWHNSSAVGEALVRALQRTGVPWLSAHTADGVEANVMDRLAEVKSGRQDAPIYMESGTLSWTFPGPLNPDRAYPATWHFGDIPYNNPPADPHTMDAAPWLGEVCGIRMNGGLTRRHPKMGAETGAQRARRPLTEGMDSLAIGYPRSDDPVVDADRRDAAEVMTVMKKLCAGYFPASLWTGLMRRFIQAQWGARQARSTWPWIVDIVGTQPVLLYSQPGVETQWQAGYWSHRSPGIFRSPDHRYWLLDIRQPSGTAFMVDAYPVVGQGAVGRALHRAYRTITVAAVVSEDTRRKIESYMFAHSRIDLAAKVTIGTYDPERIGGALAYGWKFNPDGSEAKVVLVAKDGWPSDKHIKSSVVTLQFGYSPVAEESPSPAWLSVSGSATGYTEWMDGWGSHNILVPEDETGGALTLYSVRAEQSGLRSIPNFSDAPLYGYYVDDEFELVTISRSDSGATVGNPIREQSDTGLIYNSGFDMNLWQRYSYGYYLADAGWTAELTEEYQGYSMTLAHRDTVFGGRSRYGVHAWHRLDVSNVSGYTWNGPAVIVTQYVDFTYENHTSAPGYQDLIDAAAQLPGAGGLFPPTINISGGSRGTGAFISHSATGWRYAGWTMAIPTGDAEAVYLSEREYLDEMTDWSHRVETYYGWVTQHTYRAYSSDHGVDQPIGAITPWRQVSEKVQGWQPSGMPDPTVVLDAEPRDLDPDILTDVWTSQAEDAIGGAPLAEISYSALFNIMKTDPYYHAGISFSGSVDGRYVGTGPLKNPESVVGSRFVGWA</sequence>
<keyword evidence="2" id="KW-1185">Reference proteome</keyword>